<dbReference type="InterPro" id="IPR000823">
    <property type="entry name" value="Peroxidase_pln"/>
</dbReference>
<evidence type="ECO:0000256" key="6">
    <source>
        <dbReference type="ARBA" id="ARBA00023004"/>
    </source>
</evidence>
<feature type="binding site" evidence="8">
    <location>
        <position position="141"/>
    </location>
    <ligand>
        <name>Ca(2+)</name>
        <dbReference type="ChEBI" id="CHEBI:29108"/>
        <label>2</label>
    </ligand>
</feature>
<comment type="similarity">
    <text evidence="10">Belongs to the peroxidase family.</text>
</comment>
<keyword evidence="6" id="KW-0408">Iron</keyword>
<reference evidence="13" key="1">
    <citation type="journal article" date="2021" name="bioRxiv">
        <title>Whole Genome Assembly and Annotation of Northern Wild Rice, Zizania palustris L., Supports a Whole Genome Duplication in the Zizania Genus.</title>
        <authorList>
            <person name="Haas M."/>
            <person name="Kono T."/>
            <person name="Macchietto M."/>
            <person name="Millas R."/>
            <person name="McGilp L."/>
            <person name="Shao M."/>
            <person name="Duquette J."/>
            <person name="Hirsch C.N."/>
            <person name="Kimball J."/>
        </authorList>
    </citation>
    <scope>NUCLEOTIDE SEQUENCE</scope>
    <source>
        <tissue evidence="13">Fresh leaf tissue</tissue>
    </source>
</reference>
<reference evidence="13" key="2">
    <citation type="submission" date="2021-02" db="EMBL/GenBank/DDBJ databases">
        <authorList>
            <person name="Kimball J.A."/>
            <person name="Haas M.W."/>
            <person name="Macchietto M."/>
            <person name="Kono T."/>
            <person name="Duquette J."/>
            <person name="Shao M."/>
        </authorList>
    </citation>
    <scope>NUCLEOTIDE SEQUENCE</scope>
    <source>
        <tissue evidence="13">Fresh leaf tissue</tissue>
    </source>
</reference>
<evidence type="ECO:0000259" key="12">
    <source>
        <dbReference type="PROSITE" id="PS50873"/>
    </source>
</evidence>
<keyword evidence="2" id="KW-0575">Peroxidase</keyword>
<dbReference type="GO" id="GO:0046872">
    <property type="term" value="F:metal ion binding"/>
    <property type="evidence" value="ECO:0007669"/>
    <property type="project" value="UniProtKB-KW"/>
</dbReference>
<feature type="disulfide bond" evidence="9">
    <location>
        <begin position="106"/>
        <end position="120"/>
    </location>
</feature>
<dbReference type="GO" id="GO:0006979">
    <property type="term" value="P:response to oxidative stress"/>
    <property type="evidence" value="ECO:0007669"/>
    <property type="project" value="InterPro"/>
</dbReference>
<dbReference type="Proteomes" id="UP000729402">
    <property type="component" value="Unassembled WGS sequence"/>
</dbReference>
<evidence type="ECO:0000256" key="7">
    <source>
        <dbReference type="ARBA" id="ARBA00023324"/>
    </source>
</evidence>
<keyword evidence="14" id="KW-1185">Reference proteome</keyword>
<evidence type="ECO:0000256" key="10">
    <source>
        <dbReference type="RuleBase" id="RU004241"/>
    </source>
</evidence>
<feature type="compositionally biased region" description="Low complexity" evidence="11">
    <location>
        <begin position="162"/>
        <end position="185"/>
    </location>
</feature>
<accession>A0A8J5WNZ2</accession>
<gene>
    <name evidence="13" type="ORF">GUJ93_ZPchr0012g21582</name>
</gene>
<dbReference type="GO" id="GO:0042744">
    <property type="term" value="P:hydrogen peroxide catabolic process"/>
    <property type="evidence" value="ECO:0007669"/>
    <property type="project" value="UniProtKB-KW"/>
</dbReference>
<comment type="cofactor">
    <cofactor evidence="8">
        <name>Ca(2+)</name>
        <dbReference type="ChEBI" id="CHEBI:29108"/>
    </cofactor>
    <text evidence="8">Binds 2 calcium ions per subunit.</text>
</comment>
<evidence type="ECO:0000313" key="13">
    <source>
        <dbReference type="EMBL" id="KAG8094313.1"/>
    </source>
</evidence>
<sequence>MIGEKQAEQDVNSLKGFDLVAKIKQKLEAECPGMVSCTDFLAIAAKDAVVLVGGPYWDVPVGRLDSKKTSLDLANRDITTAQQGLVTLISKFWEKGLDATDMVALCWIPHNQICPLKDICPLDGDDDNISAMNSHTSSTFDNAYFQMLINGEGLLYSDQATRRPTPSTSTGLTLTRSSSSSPTPC</sequence>
<dbReference type="PANTHER" id="PTHR31388:SF9">
    <property type="entry name" value="PEROXIDASE 11"/>
    <property type="match status" value="1"/>
</dbReference>
<dbReference type="GO" id="GO:0004601">
    <property type="term" value="F:peroxidase activity"/>
    <property type="evidence" value="ECO:0007669"/>
    <property type="project" value="UniProtKB-KW"/>
</dbReference>
<dbReference type="PANTHER" id="PTHR31388">
    <property type="entry name" value="PEROXIDASE 72-RELATED"/>
    <property type="match status" value="1"/>
</dbReference>
<comment type="caution">
    <text evidence="13">The sequence shown here is derived from an EMBL/GenBank/DDBJ whole genome shotgun (WGS) entry which is preliminary data.</text>
</comment>
<evidence type="ECO:0000256" key="4">
    <source>
        <dbReference type="ARBA" id="ARBA00022723"/>
    </source>
</evidence>
<evidence type="ECO:0000256" key="3">
    <source>
        <dbReference type="ARBA" id="ARBA00022617"/>
    </source>
</evidence>
<dbReference type="PROSITE" id="PS50873">
    <property type="entry name" value="PEROXIDASE_4"/>
    <property type="match status" value="1"/>
</dbReference>
<keyword evidence="5" id="KW-0560">Oxidoreductase</keyword>
<organism evidence="13 14">
    <name type="scientific">Zizania palustris</name>
    <name type="common">Northern wild rice</name>
    <dbReference type="NCBI Taxonomy" id="103762"/>
    <lineage>
        <taxon>Eukaryota</taxon>
        <taxon>Viridiplantae</taxon>
        <taxon>Streptophyta</taxon>
        <taxon>Embryophyta</taxon>
        <taxon>Tracheophyta</taxon>
        <taxon>Spermatophyta</taxon>
        <taxon>Magnoliopsida</taxon>
        <taxon>Liliopsida</taxon>
        <taxon>Poales</taxon>
        <taxon>Poaceae</taxon>
        <taxon>BOP clade</taxon>
        <taxon>Oryzoideae</taxon>
        <taxon>Oryzeae</taxon>
        <taxon>Zizaniinae</taxon>
        <taxon>Zizania</taxon>
    </lineage>
</organism>
<protein>
    <recommendedName>
        <fullName evidence="12">Plant heme peroxidase family profile domain-containing protein</fullName>
    </recommendedName>
</protein>
<evidence type="ECO:0000256" key="9">
    <source>
        <dbReference type="PIRSR" id="PIRSR600823-5"/>
    </source>
</evidence>
<dbReference type="AlphaFoldDB" id="A0A8J5WNZ2"/>
<feature type="binding site" evidence="8">
    <location>
        <position position="136"/>
    </location>
    <ligand>
        <name>Ca(2+)</name>
        <dbReference type="ChEBI" id="CHEBI:29108"/>
        <label>2</label>
    </ligand>
</feature>
<feature type="region of interest" description="Disordered" evidence="11">
    <location>
        <begin position="159"/>
        <end position="185"/>
    </location>
</feature>
<evidence type="ECO:0000256" key="11">
    <source>
        <dbReference type="SAM" id="MobiDB-lite"/>
    </source>
</evidence>
<proteinExistence type="inferred from homology"/>
<evidence type="ECO:0000256" key="1">
    <source>
        <dbReference type="ARBA" id="ARBA00001970"/>
    </source>
</evidence>
<dbReference type="GO" id="GO:0020037">
    <property type="term" value="F:heme binding"/>
    <property type="evidence" value="ECO:0007669"/>
    <property type="project" value="InterPro"/>
</dbReference>
<evidence type="ECO:0000256" key="2">
    <source>
        <dbReference type="ARBA" id="ARBA00022559"/>
    </source>
</evidence>
<keyword evidence="7" id="KW-0376">Hydrogen peroxide</keyword>
<dbReference type="OrthoDB" id="2113341at2759"/>
<evidence type="ECO:0000256" key="5">
    <source>
        <dbReference type="ARBA" id="ARBA00023002"/>
    </source>
</evidence>
<dbReference type="EMBL" id="JAAALK010000080">
    <property type="protein sequence ID" value="KAG8094313.1"/>
    <property type="molecule type" value="Genomic_DNA"/>
</dbReference>
<dbReference type="Pfam" id="PF00141">
    <property type="entry name" value="peroxidase"/>
    <property type="match status" value="1"/>
</dbReference>
<evidence type="ECO:0000313" key="14">
    <source>
        <dbReference type="Proteomes" id="UP000729402"/>
    </source>
</evidence>
<keyword evidence="9" id="KW-1015">Disulfide bond</keyword>
<feature type="binding site" evidence="8">
    <location>
        <position position="4"/>
    </location>
    <ligand>
        <name>Ca(2+)</name>
        <dbReference type="ChEBI" id="CHEBI:29108"/>
        <label>1</label>
    </ligand>
</feature>
<evidence type="ECO:0000256" key="8">
    <source>
        <dbReference type="PIRSR" id="PIRSR600823-3"/>
    </source>
</evidence>
<feature type="domain" description="Plant heme peroxidase family profile" evidence="12">
    <location>
        <begin position="1"/>
        <end position="160"/>
    </location>
</feature>
<name>A0A8J5WNZ2_ZIZPA</name>
<dbReference type="InterPro" id="IPR002016">
    <property type="entry name" value="Haem_peroxidase"/>
</dbReference>
<keyword evidence="3" id="KW-0349">Heme</keyword>
<comment type="cofactor">
    <cofactor evidence="1">
        <name>heme b</name>
        <dbReference type="ChEBI" id="CHEBI:60344"/>
    </cofactor>
</comment>
<keyword evidence="4 8" id="KW-0479">Metal-binding</keyword>
<keyword evidence="8" id="KW-0106">Calcium</keyword>